<dbReference type="Gene3D" id="3.30.420.380">
    <property type="match status" value="1"/>
</dbReference>
<keyword evidence="8" id="KW-1133">Transmembrane helix</keyword>
<organism evidence="11 12">
    <name type="scientific">Roseateles rivi</name>
    <dbReference type="NCBI Taxonomy" id="3299028"/>
    <lineage>
        <taxon>Bacteria</taxon>
        <taxon>Pseudomonadati</taxon>
        <taxon>Pseudomonadota</taxon>
        <taxon>Betaproteobacteria</taxon>
        <taxon>Burkholderiales</taxon>
        <taxon>Sphaerotilaceae</taxon>
        <taxon>Roseateles</taxon>
    </lineage>
</organism>
<dbReference type="InterPro" id="IPR025691">
    <property type="entry name" value="GspL_pp_dom"/>
</dbReference>
<keyword evidence="6" id="KW-0812">Transmembrane</keyword>
<keyword evidence="12" id="KW-1185">Reference proteome</keyword>
<sequence>MSTLLIFLPPPHKDHPSQRGEAAPLPATDYAFMLSADEQHVTQRGRAAPQDLPSAQQCVLVLPDGALSWLRVQLPKVPKARLRAALEGALEEQLLTPSEQLHMAVAAEPDAAHPSWVAVCLKAYLQQHLAAFEQAHVHVQRAIALAWPETPGTGHFHTAPGHTAPTLSWASPEGVVELPLNPGSRALISDELVQTCQWSAEPESVAQAEAWLGRNVLSLVAADRALRALRDGANLLQFDLTPRTQGLQQIQQWLRDFRQPAWRPTRWALAGLVAVQLLGLNLYAWQQNRLLQERKTTRDALLTQTFPQVKVVLDGPVQMQKELALLRQRTGQLSQADFEQQLAALANAWPPGQAAPQGLDYQTGKLTAQTPALGPQDIESIRQLLSPSGWHLEAEAGRLTLSPNTAP</sequence>
<keyword evidence="3" id="KW-0813">Transport</keyword>
<dbReference type="InterPro" id="IPR007812">
    <property type="entry name" value="T2SS_protein-GspL"/>
</dbReference>
<name>A0ABW7FRA8_9BURK</name>
<dbReference type="EMBL" id="JBIGHZ010000001">
    <property type="protein sequence ID" value="MFG6446864.1"/>
    <property type="molecule type" value="Genomic_DNA"/>
</dbReference>
<protein>
    <submittedName>
        <fullName evidence="11">Type II secretion system protein GspL</fullName>
    </submittedName>
</protein>
<dbReference type="Pfam" id="PF12693">
    <property type="entry name" value="GspL_C"/>
    <property type="match status" value="1"/>
</dbReference>
<evidence type="ECO:0000256" key="8">
    <source>
        <dbReference type="ARBA" id="ARBA00022989"/>
    </source>
</evidence>
<dbReference type="NCBIfam" id="TIGR01709">
    <property type="entry name" value="typeII_sec_gspL"/>
    <property type="match status" value="1"/>
</dbReference>
<evidence type="ECO:0000259" key="10">
    <source>
        <dbReference type="Pfam" id="PF12693"/>
    </source>
</evidence>
<evidence type="ECO:0000256" key="4">
    <source>
        <dbReference type="ARBA" id="ARBA00022475"/>
    </source>
</evidence>
<keyword evidence="4" id="KW-1003">Cell membrane</keyword>
<keyword evidence="7" id="KW-0653">Protein transport</keyword>
<feature type="domain" description="GspL periplasmic" evidence="10">
    <location>
        <begin position="261"/>
        <end position="395"/>
    </location>
</feature>
<comment type="similarity">
    <text evidence="2">Belongs to the GSP L family.</text>
</comment>
<gene>
    <name evidence="11" type="primary">gspL</name>
    <name evidence="11" type="ORF">ACG0Z6_01265</name>
</gene>
<evidence type="ECO:0000313" key="11">
    <source>
        <dbReference type="EMBL" id="MFG6446864.1"/>
    </source>
</evidence>
<evidence type="ECO:0000256" key="2">
    <source>
        <dbReference type="ARBA" id="ARBA00005318"/>
    </source>
</evidence>
<evidence type="ECO:0000256" key="6">
    <source>
        <dbReference type="ARBA" id="ARBA00022692"/>
    </source>
</evidence>
<dbReference type="Proteomes" id="UP001606099">
    <property type="component" value="Unassembled WGS sequence"/>
</dbReference>
<comment type="subcellular location">
    <subcellularLocation>
        <location evidence="1">Cell inner membrane</location>
    </subcellularLocation>
</comment>
<evidence type="ECO:0000256" key="3">
    <source>
        <dbReference type="ARBA" id="ARBA00022448"/>
    </source>
</evidence>
<proteinExistence type="inferred from homology"/>
<reference evidence="11 12" key="1">
    <citation type="submission" date="2024-08" db="EMBL/GenBank/DDBJ databases">
        <authorList>
            <person name="Lu H."/>
        </authorList>
    </citation>
    <scope>NUCLEOTIDE SEQUENCE [LARGE SCALE GENOMIC DNA]</scope>
    <source>
        <strain evidence="11 12">BYS180W</strain>
    </source>
</reference>
<keyword evidence="9" id="KW-0472">Membrane</keyword>
<dbReference type="InterPro" id="IPR043129">
    <property type="entry name" value="ATPase_NBD"/>
</dbReference>
<keyword evidence="5" id="KW-0997">Cell inner membrane</keyword>
<evidence type="ECO:0000256" key="9">
    <source>
        <dbReference type="ARBA" id="ARBA00023136"/>
    </source>
</evidence>
<comment type="caution">
    <text evidence="11">The sequence shown here is derived from an EMBL/GenBank/DDBJ whole genome shotgun (WGS) entry which is preliminary data.</text>
</comment>
<evidence type="ECO:0000313" key="12">
    <source>
        <dbReference type="Proteomes" id="UP001606099"/>
    </source>
</evidence>
<evidence type="ECO:0000256" key="5">
    <source>
        <dbReference type="ARBA" id="ARBA00022519"/>
    </source>
</evidence>
<accession>A0ABW7FRA8</accession>
<evidence type="ECO:0000256" key="1">
    <source>
        <dbReference type="ARBA" id="ARBA00004533"/>
    </source>
</evidence>
<dbReference type="SUPFAM" id="SSF53067">
    <property type="entry name" value="Actin-like ATPase domain"/>
    <property type="match status" value="1"/>
</dbReference>
<evidence type="ECO:0000256" key="7">
    <source>
        <dbReference type="ARBA" id="ARBA00022927"/>
    </source>
</evidence>
<dbReference type="RefSeq" id="WP_394458069.1">
    <property type="nucleotide sequence ID" value="NZ_JBIGHZ010000001.1"/>
</dbReference>
<dbReference type="PIRSF" id="PIRSF015761">
    <property type="entry name" value="Protein_L"/>
    <property type="match status" value="1"/>
</dbReference>